<sequence length="110" mass="11905">MAAGFRLTEFPGGARAKGGSSVTARRPTTTTEMMEMMEMMEAQLQPCHRERRRGQAAARAFLSVKSFINGRANLLTEPLATVTRQPSPGSCCASQSSSQRNKQGRGAERA</sequence>
<organism evidence="2 3">
    <name type="scientific">Synaphobranchus kaupii</name>
    <name type="common">Kaup's arrowtooth eel</name>
    <dbReference type="NCBI Taxonomy" id="118154"/>
    <lineage>
        <taxon>Eukaryota</taxon>
        <taxon>Metazoa</taxon>
        <taxon>Chordata</taxon>
        <taxon>Craniata</taxon>
        <taxon>Vertebrata</taxon>
        <taxon>Euteleostomi</taxon>
        <taxon>Actinopterygii</taxon>
        <taxon>Neopterygii</taxon>
        <taxon>Teleostei</taxon>
        <taxon>Anguilliformes</taxon>
        <taxon>Synaphobranchidae</taxon>
        <taxon>Synaphobranchus</taxon>
    </lineage>
</organism>
<evidence type="ECO:0000256" key="1">
    <source>
        <dbReference type="SAM" id="MobiDB-lite"/>
    </source>
</evidence>
<reference evidence="2" key="1">
    <citation type="journal article" date="2023" name="Science">
        <title>Genome structures resolve the early diversification of teleost fishes.</title>
        <authorList>
            <person name="Parey E."/>
            <person name="Louis A."/>
            <person name="Montfort J."/>
            <person name="Bouchez O."/>
            <person name="Roques C."/>
            <person name="Iampietro C."/>
            <person name="Lluch J."/>
            <person name="Castinel A."/>
            <person name="Donnadieu C."/>
            <person name="Desvignes T."/>
            <person name="Floi Bucao C."/>
            <person name="Jouanno E."/>
            <person name="Wen M."/>
            <person name="Mejri S."/>
            <person name="Dirks R."/>
            <person name="Jansen H."/>
            <person name="Henkel C."/>
            <person name="Chen W.J."/>
            <person name="Zahm M."/>
            <person name="Cabau C."/>
            <person name="Klopp C."/>
            <person name="Thompson A.W."/>
            <person name="Robinson-Rechavi M."/>
            <person name="Braasch I."/>
            <person name="Lecointre G."/>
            <person name="Bobe J."/>
            <person name="Postlethwait J.H."/>
            <person name="Berthelot C."/>
            <person name="Roest Crollius H."/>
            <person name="Guiguen Y."/>
        </authorList>
    </citation>
    <scope>NUCLEOTIDE SEQUENCE</scope>
    <source>
        <strain evidence="2">WJC10195</strain>
    </source>
</reference>
<dbReference type="Proteomes" id="UP001152622">
    <property type="component" value="Chromosome 1"/>
</dbReference>
<feature type="region of interest" description="Disordered" evidence="1">
    <location>
        <begin position="1"/>
        <end position="26"/>
    </location>
</feature>
<feature type="region of interest" description="Disordered" evidence="1">
    <location>
        <begin position="79"/>
        <end position="110"/>
    </location>
</feature>
<keyword evidence="3" id="KW-1185">Reference proteome</keyword>
<comment type="caution">
    <text evidence="2">The sequence shown here is derived from an EMBL/GenBank/DDBJ whole genome shotgun (WGS) entry which is preliminary data.</text>
</comment>
<dbReference type="EMBL" id="JAINUF010000001">
    <property type="protein sequence ID" value="KAJ8381610.1"/>
    <property type="molecule type" value="Genomic_DNA"/>
</dbReference>
<name>A0A9Q1GDN7_SYNKA</name>
<dbReference type="AlphaFoldDB" id="A0A9Q1GDN7"/>
<accession>A0A9Q1GDN7</accession>
<protein>
    <submittedName>
        <fullName evidence="2">Uncharacterized protein</fullName>
    </submittedName>
</protein>
<feature type="compositionally biased region" description="Low complexity" evidence="1">
    <location>
        <begin position="85"/>
        <end position="99"/>
    </location>
</feature>
<evidence type="ECO:0000313" key="2">
    <source>
        <dbReference type="EMBL" id="KAJ8381610.1"/>
    </source>
</evidence>
<gene>
    <name evidence="2" type="ORF">SKAU_G00023880</name>
</gene>
<evidence type="ECO:0000313" key="3">
    <source>
        <dbReference type="Proteomes" id="UP001152622"/>
    </source>
</evidence>
<proteinExistence type="predicted"/>